<evidence type="ECO:0000313" key="3">
    <source>
        <dbReference type="Proteomes" id="UP001056855"/>
    </source>
</evidence>
<gene>
    <name evidence="2" type="ORF">NGM29_20860</name>
</gene>
<protein>
    <submittedName>
        <fullName evidence="2">Uncharacterized protein</fullName>
    </submittedName>
</protein>
<accession>A0A9E7NEK9</accession>
<name>A0A9E7NEK9_9EURY</name>
<dbReference type="AlphaFoldDB" id="A0A9E7NEK9"/>
<sequence length="247" mass="27362">MPDLNSGVIGIPEDEWCEFGEPTTAGYTRMEGEFELATVIQATDTHRDLEGEYIATSGKAAREEAIEVDKTRVDGENNEIGTVSARRKEAHQTNWICVPNRYVVAERSVGEFVFYLIAEQGTARITRAEVDLISLRDAYPDASEWALGPEGFVRGTLYGNSDVLNDTLGDSASNQLGLEGNFEGYITKMMVTRSGYVAAWDLDTEKFAKFVNEVILPHTEVPEEEDEEEREEDQSGLDSFGGEPADD</sequence>
<dbReference type="EMBL" id="CP100358">
    <property type="protein sequence ID" value="UTF56041.1"/>
    <property type="molecule type" value="Genomic_DNA"/>
</dbReference>
<organism evidence="2 3">
    <name type="scientific">Natronosalvus rutilus</name>
    <dbReference type="NCBI Taxonomy" id="2953753"/>
    <lineage>
        <taxon>Archaea</taxon>
        <taxon>Methanobacteriati</taxon>
        <taxon>Methanobacteriota</taxon>
        <taxon>Stenosarchaea group</taxon>
        <taxon>Halobacteria</taxon>
        <taxon>Halobacteriales</taxon>
        <taxon>Natrialbaceae</taxon>
        <taxon>Natronosalvus</taxon>
    </lineage>
</organism>
<evidence type="ECO:0000313" key="2">
    <source>
        <dbReference type="EMBL" id="UTF56041.1"/>
    </source>
</evidence>
<proteinExistence type="predicted"/>
<dbReference type="GeneID" id="73292552"/>
<reference evidence="2" key="1">
    <citation type="submission" date="2022-06" db="EMBL/GenBank/DDBJ databases">
        <title>Diverse halophilic archaea isolated from saline environments.</title>
        <authorList>
            <person name="Cui H.-L."/>
        </authorList>
    </citation>
    <scope>NUCLEOTIDE SEQUENCE</scope>
    <source>
        <strain evidence="2">WLHS1</strain>
        <plasmid evidence="2">unnamed3</plasmid>
    </source>
</reference>
<keyword evidence="2" id="KW-0614">Plasmid</keyword>
<dbReference type="Proteomes" id="UP001056855">
    <property type="component" value="Plasmid unnamed3"/>
</dbReference>
<keyword evidence="3" id="KW-1185">Reference proteome</keyword>
<feature type="region of interest" description="Disordered" evidence="1">
    <location>
        <begin position="218"/>
        <end position="247"/>
    </location>
</feature>
<geneLocation type="plasmid" evidence="2 3">
    <name>unnamed3</name>
</geneLocation>
<dbReference type="KEGG" id="sawl:NGM29_20860"/>
<evidence type="ECO:0000256" key="1">
    <source>
        <dbReference type="SAM" id="MobiDB-lite"/>
    </source>
</evidence>
<dbReference type="RefSeq" id="WP_254161662.1">
    <property type="nucleotide sequence ID" value="NZ_CP100358.1"/>
</dbReference>
<feature type="compositionally biased region" description="Acidic residues" evidence="1">
    <location>
        <begin position="222"/>
        <end position="235"/>
    </location>
</feature>